<feature type="non-terminal residue" evidence="1">
    <location>
        <position position="1"/>
    </location>
</feature>
<evidence type="ECO:0000313" key="2">
    <source>
        <dbReference type="Proteomes" id="UP001057452"/>
    </source>
</evidence>
<keyword evidence="2" id="KW-1185">Reference proteome</keyword>
<name>A0ACB9XCI8_CHAAC</name>
<proteinExistence type="predicted"/>
<gene>
    <name evidence="1" type="ORF">KUCAC02_012373</name>
</gene>
<sequence>KSRGEGALTDTSAPITLAPEWTSISSEDSDFARLIHSSFSFPLTGRALCLLC</sequence>
<accession>A0ACB9XCI8</accession>
<organism evidence="1 2">
    <name type="scientific">Chaenocephalus aceratus</name>
    <name type="common">Blackfin icefish</name>
    <name type="synonym">Chaenichthys aceratus</name>
    <dbReference type="NCBI Taxonomy" id="36190"/>
    <lineage>
        <taxon>Eukaryota</taxon>
        <taxon>Metazoa</taxon>
        <taxon>Chordata</taxon>
        <taxon>Craniata</taxon>
        <taxon>Vertebrata</taxon>
        <taxon>Euteleostomi</taxon>
        <taxon>Actinopterygii</taxon>
        <taxon>Neopterygii</taxon>
        <taxon>Teleostei</taxon>
        <taxon>Neoteleostei</taxon>
        <taxon>Acanthomorphata</taxon>
        <taxon>Eupercaria</taxon>
        <taxon>Perciformes</taxon>
        <taxon>Notothenioidei</taxon>
        <taxon>Channichthyidae</taxon>
        <taxon>Chaenocephalus</taxon>
    </lineage>
</organism>
<dbReference type="EMBL" id="CM043791">
    <property type="protein sequence ID" value="KAI4823816.1"/>
    <property type="molecule type" value="Genomic_DNA"/>
</dbReference>
<protein>
    <submittedName>
        <fullName evidence="1">Uncharacterized protein</fullName>
    </submittedName>
</protein>
<comment type="caution">
    <text evidence="1">The sequence shown here is derived from an EMBL/GenBank/DDBJ whole genome shotgun (WGS) entry which is preliminary data.</text>
</comment>
<feature type="non-terminal residue" evidence="1">
    <location>
        <position position="52"/>
    </location>
</feature>
<evidence type="ECO:0000313" key="1">
    <source>
        <dbReference type="EMBL" id="KAI4823816.1"/>
    </source>
</evidence>
<dbReference type="Proteomes" id="UP001057452">
    <property type="component" value="Chromosome 7"/>
</dbReference>
<reference evidence="1" key="1">
    <citation type="submission" date="2022-05" db="EMBL/GenBank/DDBJ databases">
        <title>Chromosome-level genome of Chaenocephalus aceratus.</title>
        <authorList>
            <person name="Park H."/>
        </authorList>
    </citation>
    <scope>NUCLEOTIDE SEQUENCE</scope>
    <source>
        <strain evidence="1">KU_202001</strain>
    </source>
</reference>